<dbReference type="SUPFAM" id="SSF53850">
    <property type="entry name" value="Periplasmic binding protein-like II"/>
    <property type="match status" value="1"/>
</dbReference>
<dbReference type="Gene3D" id="3.40.190.10">
    <property type="entry name" value="Periplasmic binding protein-like II"/>
    <property type="match status" value="2"/>
</dbReference>
<gene>
    <name evidence="3" type="ORF">ABB22_16305</name>
</gene>
<comment type="caution">
    <text evidence="3">The sequence shown here is derived from an EMBL/GenBank/DDBJ whole genome shotgun (WGS) entry which is preliminary data.</text>
</comment>
<reference evidence="3 4" key="1">
    <citation type="submission" date="2015-05" db="EMBL/GenBank/DDBJ databases">
        <title>Genome sequencing and analysis of members of genus Stenotrophomonas.</title>
        <authorList>
            <person name="Patil P.P."/>
            <person name="Midha S."/>
            <person name="Patil P.B."/>
        </authorList>
    </citation>
    <scope>NUCLEOTIDE SEQUENCE [LARGE SCALE GENOMIC DNA]</scope>
    <source>
        <strain evidence="3 4">DSM 12575</strain>
    </source>
</reference>
<dbReference type="Proteomes" id="UP000050902">
    <property type="component" value="Unassembled WGS sequence"/>
</dbReference>
<keyword evidence="4" id="KW-1185">Reference proteome</keyword>
<dbReference type="EMBL" id="LDJG01000032">
    <property type="protein sequence ID" value="KRG54334.1"/>
    <property type="molecule type" value="Genomic_DNA"/>
</dbReference>
<accession>A0ABR5NGE1</accession>
<evidence type="ECO:0000256" key="1">
    <source>
        <dbReference type="ARBA" id="ARBA00022729"/>
    </source>
</evidence>
<evidence type="ECO:0008006" key="5">
    <source>
        <dbReference type="Google" id="ProtNLM"/>
    </source>
</evidence>
<evidence type="ECO:0000313" key="3">
    <source>
        <dbReference type="EMBL" id="KRG54334.1"/>
    </source>
</evidence>
<feature type="signal peptide" evidence="2">
    <location>
        <begin position="1"/>
        <end position="19"/>
    </location>
</feature>
<protein>
    <recommendedName>
        <fullName evidence="5">ABC transporter substrate-binding protein</fullName>
    </recommendedName>
</protein>
<dbReference type="RefSeq" id="WP_055766746.1">
    <property type="nucleotide sequence ID" value="NZ_JAFKME010000004.1"/>
</dbReference>
<dbReference type="Pfam" id="PF13343">
    <property type="entry name" value="SBP_bac_6"/>
    <property type="match status" value="1"/>
</dbReference>
<evidence type="ECO:0000313" key="4">
    <source>
        <dbReference type="Proteomes" id="UP000050902"/>
    </source>
</evidence>
<dbReference type="PANTHER" id="PTHR30006">
    <property type="entry name" value="THIAMINE-BINDING PERIPLASMIC PROTEIN-RELATED"/>
    <property type="match status" value="1"/>
</dbReference>
<organism evidence="3 4">
    <name type="scientific">Stenotrophomonas nitritireducens</name>
    <dbReference type="NCBI Taxonomy" id="83617"/>
    <lineage>
        <taxon>Bacteria</taxon>
        <taxon>Pseudomonadati</taxon>
        <taxon>Pseudomonadota</taxon>
        <taxon>Gammaproteobacteria</taxon>
        <taxon>Lysobacterales</taxon>
        <taxon>Lysobacteraceae</taxon>
        <taxon>Stenotrophomonas</taxon>
    </lineage>
</organism>
<keyword evidence="1 2" id="KW-0732">Signal</keyword>
<feature type="chain" id="PRO_5045442949" description="ABC transporter substrate-binding protein" evidence="2">
    <location>
        <begin position="20"/>
        <end position="358"/>
    </location>
</feature>
<name>A0ABR5NGE1_9GAMM</name>
<evidence type="ECO:0000256" key="2">
    <source>
        <dbReference type="SAM" id="SignalP"/>
    </source>
</evidence>
<dbReference type="PANTHER" id="PTHR30006:SF25">
    <property type="entry name" value="PHOSPHOGLYCERATE TRANSPORT REGULATORY PROTEIN PGTC"/>
    <property type="match status" value="1"/>
</dbReference>
<sequence length="358" mass="39970">MRRLCWLLALVAVVPRADAKDYPAPGEPEGSITLYSTLDTAVFEPLLVDFQRLHPGIGVRYENIDATPQYERFVREADAGVRGADLLISTAMDLQVKLVNDGYAAVHRSPSAGALPSWARWRDEAFGFTFEPAVMVFNRAAMKGRRIPQSRAELVDEIRRDPAFWRGRIGTYDISRSSVGYLLASQDVRHSSEFGALVEALGDVGVQAEEHTATLLDRIESGELVAGYNLLGSYARARPDAARRLMLVYPRDHTLVVARTVMIARNAPNPVLAHRFLEYLLSVRGQQLMAARCGLPPIRKELDGVYERLGVNESQIGVLRPIALGPGLLVYLDQQKRRQMLDTWRVILDRHSAREAGR</sequence>
<proteinExistence type="predicted"/>